<keyword evidence="3" id="KW-0805">Transcription regulation</keyword>
<accession>A0ABS6JGH0</accession>
<name>A0ABS6JGH0_9BACI</name>
<evidence type="ECO:0000256" key="1">
    <source>
        <dbReference type="ARBA" id="ARBA00022553"/>
    </source>
</evidence>
<dbReference type="EMBL" id="JAHQCS010000088">
    <property type="protein sequence ID" value="MBU9711937.1"/>
    <property type="molecule type" value="Genomic_DNA"/>
</dbReference>
<dbReference type="PROSITE" id="PS50110">
    <property type="entry name" value="RESPONSE_REGULATORY"/>
    <property type="match status" value="1"/>
</dbReference>
<dbReference type="RefSeq" id="WP_217066064.1">
    <property type="nucleotide sequence ID" value="NZ_JAHQCS010000088.1"/>
</dbReference>
<proteinExistence type="predicted"/>
<evidence type="ECO:0000313" key="10">
    <source>
        <dbReference type="EMBL" id="MBU9711937.1"/>
    </source>
</evidence>
<dbReference type="Proteomes" id="UP000784880">
    <property type="component" value="Unassembled WGS sequence"/>
</dbReference>
<evidence type="ECO:0000313" key="11">
    <source>
        <dbReference type="Proteomes" id="UP000784880"/>
    </source>
</evidence>
<feature type="domain" description="Response regulatory" evidence="8">
    <location>
        <begin position="4"/>
        <end position="117"/>
    </location>
</feature>
<comment type="caution">
    <text evidence="10">The sequence shown here is derived from an EMBL/GenBank/DDBJ whole genome shotgun (WGS) entry which is preliminary data.</text>
</comment>
<keyword evidence="11" id="KW-1185">Reference proteome</keyword>
<organism evidence="10 11">
    <name type="scientific">Evansella tamaricis</name>
    <dbReference type="NCBI Taxonomy" id="2069301"/>
    <lineage>
        <taxon>Bacteria</taxon>
        <taxon>Bacillati</taxon>
        <taxon>Bacillota</taxon>
        <taxon>Bacilli</taxon>
        <taxon>Bacillales</taxon>
        <taxon>Bacillaceae</taxon>
        <taxon>Evansella</taxon>
    </lineage>
</organism>
<evidence type="ECO:0000256" key="2">
    <source>
        <dbReference type="ARBA" id="ARBA00023012"/>
    </source>
</evidence>
<evidence type="ECO:0000259" key="8">
    <source>
        <dbReference type="PROSITE" id="PS50110"/>
    </source>
</evidence>
<feature type="domain" description="OmpR/PhoB-type" evidence="9">
    <location>
        <begin position="134"/>
        <end position="234"/>
    </location>
</feature>
<dbReference type="Pfam" id="PF00486">
    <property type="entry name" value="Trans_reg_C"/>
    <property type="match status" value="1"/>
</dbReference>
<dbReference type="PANTHER" id="PTHR48111:SF40">
    <property type="entry name" value="PHOSPHATE REGULON TRANSCRIPTIONAL REGULATORY PROTEIN PHOB"/>
    <property type="match status" value="1"/>
</dbReference>
<feature type="modified residue" description="4-aspartylphosphate" evidence="6">
    <location>
        <position position="52"/>
    </location>
</feature>
<evidence type="ECO:0000256" key="6">
    <source>
        <dbReference type="PROSITE-ProRule" id="PRU00169"/>
    </source>
</evidence>
<feature type="DNA-binding region" description="OmpR/PhoB-type" evidence="7">
    <location>
        <begin position="134"/>
        <end position="234"/>
    </location>
</feature>
<dbReference type="SMART" id="SM00862">
    <property type="entry name" value="Trans_reg_C"/>
    <property type="match status" value="1"/>
</dbReference>
<dbReference type="SMART" id="SM00448">
    <property type="entry name" value="REC"/>
    <property type="match status" value="1"/>
</dbReference>
<dbReference type="InterPro" id="IPR039420">
    <property type="entry name" value="WalR-like"/>
</dbReference>
<dbReference type="InterPro" id="IPR001867">
    <property type="entry name" value="OmpR/PhoB-type_DNA-bd"/>
</dbReference>
<dbReference type="PROSITE" id="PS51755">
    <property type="entry name" value="OMPR_PHOB"/>
    <property type="match status" value="1"/>
</dbReference>
<dbReference type="PANTHER" id="PTHR48111">
    <property type="entry name" value="REGULATOR OF RPOS"/>
    <property type="match status" value="1"/>
</dbReference>
<keyword evidence="2" id="KW-0902">Two-component regulatory system</keyword>
<sequence>MKANILIVEDNVEFAQLMKEHLEENGFQVEWCDNGEDAFVLGLKEWDLILLDIILPKRDGLQVCVELRNQNIDTPIIFLTAFGHESVIETGLSIGADDFIVKPFVLDTFVARVKGYIHRHRLRQQPKSHQHRSTEAITFPEGLEIDPAKASVKRNNEVIELKAMEWKLLQFLSSHPGRIFSKEELYNRVWGEEAVGVDNTVTVHIRRLRKKIEADPKSPRYILTRRGIGYCFSDK</sequence>
<evidence type="ECO:0000256" key="5">
    <source>
        <dbReference type="ARBA" id="ARBA00023163"/>
    </source>
</evidence>
<evidence type="ECO:0000256" key="7">
    <source>
        <dbReference type="PROSITE-ProRule" id="PRU01091"/>
    </source>
</evidence>
<keyword evidence="5" id="KW-0804">Transcription</keyword>
<keyword evidence="4 7" id="KW-0238">DNA-binding</keyword>
<evidence type="ECO:0000256" key="4">
    <source>
        <dbReference type="ARBA" id="ARBA00023125"/>
    </source>
</evidence>
<dbReference type="Pfam" id="PF00072">
    <property type="entry name" value="Response_reg"/>
    <property type="match status" value="1"/>
</dbReference>
<dbReference type="CDD" id="cd17574">
    <property type="entry name" value="REC_OmpR"/>
    <property type="match status" value="1"/>
</dbReference>
<dbReference type="CDD" id="cd00383">
    <property type="entry name" value="trans_reg_C"/>
    <property type="match status" value="1"/>
</dbReference>
<evidence type="ECO:0000259" key="9">
    <source>
        <dbReference type="PROSITE" id="PS51755"/>
    </source>
</evidence>
<protein>
    <submittedName>
        <fullName evidence="10">Response regulator transcription factor</fullName>
    </submittedName>
</protein>
<dbReference type="InterPro" id="IPR001789">
    <property type="entry name" value="Sig_transdc_resp-reg_receiver"/>
</dbReference>
<evidence type="ECO:0000256" key="3">
    <source>
        <dbReference type="ARBA" id="ARBA00023015"/>
    </source>
</evidence>
<gene>
    <name evidence="10" type="ORF">KS419_09325</name>
</gene>
<keyword evidence="1 6" id="KW-0597">Phosphoprotein</keyword>
<reference evidence="10 11" key="1">
    <citation type="submission" date="2021-06" db="EMBL/GenBank/DDBJ databases">
        <title>Bacillus sp. RD4P76, an endophyte from a halophyte.</title>
        <authorList>
            <person name="Sun J.-Q."/>
        </authorList>
    </citation>
    <scope>NUCLEOTIDE SEQUENCE [LARGE SCALE GENOMIC DNA]</scope>
    <source>
        <strain evidence="10 11">CGMCC 1.15917</strain>
    </source>
</reference>